<protein>
    <submittedName>
        <fullName evidence="1">Uncharacterized protein</fullName>
    </submittedName>
</protein>
<accession>A0AAE1S019</accession>
<dbReference type="AlphaFoldDB" id="A0AAE1S019"/>
<reference evidence="1" key="1">
    <citation type="submission" date="2023-12" db="EMBL/GenBank/DDBJ databases">
        <title>Genome assembly of Anisodus tanguticus.</title>
        <authorList>
            <person name="Wang Y.-J."/>
        </authorList>
    </citation>
    <scope>NUCLEOTIDE SEQUENCE</scope>
    <source>
        <strain evidence="1">KB-2021</strain>
        <tissue evidence="1">Leaf</tissue>
    </source>
</reference>
<organism evidence="1 2">
    <name type="scientific">Anisodus tanguticus</name>
    <dbReference type="NCBI Taxonomy" id="243964"/>
    <lineage>
        <taxon>Eukaryota</taxon>
        <taxon>Viridiplantae</taxon>
        <taxon>Streptophyta</taxon>
        <taxon>Embryophyta</taxon>
        <taxon>Tracheophyta</taxon>
        <taxon>Spermatophyta</taxon>
        <taxon>Magnoliopsida</taxon>
        <taxon>eudicotyledons</taxon>
        <taxon>Gunneridae</taxon>
        <taxon>Pentapetalae</taxon>
        <taxon>asterids</taxon>
        <taxon>lamiids</taxon>
        <taxon>Solanales</taxon>
        <taxon>Solanaceae</taxon>
        <taxon>Solanoideae</taxon>
        <taxon>Hyoscyameae</taxon>
        <taxon>Anisodus</taxon>
    </lineage>
</organism>
<name>A0AAE1S019_9SOLA</name>
<proteinExistence type="predicted"/>
<dbReference type="PANTHER" id="PTHR35687:SF1">
    <property type="entry name" value="OS07G0516700 PROTEIN"/>
    <property type="match status" value="1"/>
</dbReference>
<keyword evidence="2" id="KW-1185">Reference proteome</keyword>
<dbReference type="PANTHER" id="PTHR35687">
    <property type="entry name" value="OS07G0516700 PROTEIN"/>
    <property type="match status" value="1"/>
</dbReference>
<evidence type="ECO:0000313" key="2">
    <source>
        <dbReference type="Proteomes" id="UP001291623"/>
    </source>
</evidence>
<dbReference type="Proteomes" id="UP001291623">
    <property type="component" value="Unassembled WGS sequence"/>
</dbReference>
<gene>
    <name evidence="1" type="ORF">RND71_019361</name>
</gene>
<evidence type="ECO:0000313" key="1">
    <source>
        <dbReference type="EMBL" id="KAK4360409.1"/>
    </source>
</evidence>
<comment type="caution">
    <text evidence="1">The sequence shown here is derived from an EMBL/GenBank/DDBJ whole genome shotgun (WGS) entry which is preliminary data.</text>
</comment>
<sequence>MSSLVSRPYYAYSKMKMEDPEEIQHRRAQFLIHKTLQKSDSIGSQRRQPIWLKVKVCKLKIKIGRRLKRMRKSILLNFSATKGHMVYYKQLICQLKYWKRLIKGRETAMVKLPPMLA</sequence>
<dbReference type="EMBL" id="JAVYJV010000010">
    <property type="protein sequence ID" value="KAK4360409.1"/>
    <property type="molecule type" value="Genomic_DNA"/>
</dbReference>